<keyword evidence="11" id="KW-1185">Reference proteome</keyword>
<dbReference type="GO" id="GO:0005634">
    <property type="term" value="C:nucleus"/>
    <property type="evidence" value="ECO:0007669"/>
    <property type="project" value="UniProtKB-SubCell"/>
</dbReference>
<comment type="function">
    <text evidence="1">The proteasome is a multicatalytic proteinase complex which is characterized by its ability to cleave peptides with Arg, Phe, Tyr, Leu, and Glu adjacent to the leaving group at neutral or slightly basic pH. The proteasome has an ATP-dependent proteolytic activity.</text>
</comment>
<evidence type="ECO:0000256" key="2">
    <source>
        <dbReference type="ARBA" id="ARBA00004123"/>
    </source>
</evidence>
<dbReference type="InterPro" id="IPR000426">
    <property type="entry name" value="Proteasome_asu_N"/>
</dbReference>
<dbReference type="PANTHER" id="PTHR11599">
    <property type="entry name" value="PROTEASOME SUBUNIT ALPHA/BETA"/>
    <property type="match status" value="1"/>
</dbReference>
<feature type="domain" description="Proteasome alpha-type subunits" evidence="9">
    <location>
        <begin position="8"/>
        <end position="30"/>
    </location>
</feature>
<accession>A0A8S1LCN8</accession>
<evidence type="ECO:0000313" key="11">
    <source>
        <dbReference type="Proteomes" id="UP000692954"/>
    </source>
</evidence>
<dbReference type="EMBL" id="CAJJDN010000019">
    <property type="protein sequence ID" value="CAD8064699.1"/>
    <property type="molecule type" value="Genomic_DNA"/>
</dbReference>
<organism evidence="10 11">
    <name type="scientific">Paramecium sonneborni</name>
    <dbReference type="NCBI Taxonomy" id="65129"/>
    <lineage>
        <taxon>Eukaryota</taxon>
        <taxon>Sar</taxon>
        <taxon>Alveolata</taxon>
        <taxon>Ciliophora</taxon>
        <taxon>Intramacronucleata</taxon>
        <taxon>Oligohymenophorea</taxon>
        <taxon>Peniculida</taxon>
        <taxon>Parameciidae</taxon>
        <taxon>Paramecium</taxon>
    </lineage>
</organism>
<dbReference type="GO" id="GO:0006511">
    <property type="term" value="P:ubiquitin-dependent protein catabolic process"/>
    <property type="evidence" value="ECO:0007669"/>
    <property type="project" value="InterPro"/>
</dbReference>
<sequence length="245" mass="27753">MSRGSQGHEFYITLFSPEGRLYQVEYAFKAVKTSGLTSIGVKGTDTVCLITEKRVPDKLIDEKSVTNLFNISEKIGALTTGIPSDARALVTRMRYEAGEFRLKNGYYCPVDVLSKRMADLAQTNTQYYQMRSYGVETILCQFDDELGPLLYKLDPSGHYSGYKATASGVKEQEAINYLEKQIKKKADLNYDETIMLAIQTLQNVISQDFKPTDIEVGIVTKQDKKFHKLTNEQVDHYLNLIANRD</sequence>
<evidence type="ECO:0000259" key="9">
    <source>
        <dbReference type="SMART" id="SM00948"/>
    </source>
</evidence>
<dbReference type="Pfam" id="PF10584">
    <property type="entry name" value="Proteasome_A_N"/>
    <property type="match status" value="1"/>
</dbReference>
<dbReference type="InterPro" id="IPR001353">
    <property type="entry name" value="Proteasome_sua/b"/>
</dbReference>
<dbReference type="Pfam" id="PF00227">
    <property type="entry name" value="Proteasome"/>
    <property type="match status" value="1"/>
</dbReference>
<dbReference type="AlphaFoldDB" id="A0A8S1LCN8"/>
<dbReference type="InterPro" id="IPR050115">
    <property type="entry name" value="Proteasome_alpha"/>
</dbReference>
<dbReference type="GO" id="GO:0019773">
    <property type="term" value="C:proteasome core complex, alpha-subunit complex"/>
    <property type="evidence" value="ECO:0007669"/>
    <property type="project" value="UniProtKB-UniRule"/>
</dbReference>
<evidence type="ECO:0000256" key="8">
    <source>
        <dbReference type="PROSITE-ProRule" id="PRU00808"/>
    </source>
</evidence>
<keyword evidence="5 8" id="KW-0647">Proteasome</keyword>
<dbReference type="GO" id="GO:0005737">
    <property type="term" value="C:cytoplasm"/>
    <property type="evidence" value="ECO:0007669"/>
    <property type="project" value="UniProtKB-SubCell"/>
</dbReference>
<evidence type="ECO:0000313" key="10">
    <source>
        <dbReference type="EMBL" id="CAD8064699.1"/>
    </source>
</evidence>
<comment type="caution">
    <text evidence="10">The sequence shown here is derived from an EMBL/GenBank/DDBJ whole genome shotgun (WGS) entry which is preliminary data.</text>
</comment>
<dbReference type="OrthoDB" id="431557at2759"/>
<evidence type="ECO:0000256" key="1">
    <source>
        <dbReference type="ARBA" id="ARBA00002000"/>
    </source>
</evidence>
<comment type="subcellular location">
    <subcellularLocation>
        <location evidence="3">Cytoplasm</location>
    </subcellularLocation>
    <subcellularLocation>
        <location evidence="2">Nucleus</location>
    </subcellularLocation>
</comment>
<dbReference type="FunFam" id="3.60.20.10:FF:000055">
    <property type="entry name" value="Proteasome subunit alpha type"/>
    <property type="match status" value="1"/>
</dbReference>
<name>A0A8S1LCN8_9CILI</name>
<reference evidence="10" key="1">
    <citation type="submission" date="2021-01" db="EMBL/GenBank/DDBJ databases">
        <authorList>
            <consortium name="Genoscope - CEA"/>
            <person name="William W."/>
        </authorList>
    </citation>
    <scope>NUCLEOTIDE SEQUENCE</scope>
</reference>
<comment type="subunit">
    <text evidence="7">The 26S proteasome consists of a 20S proteasome core and two 19S regulatory subunits. The 20S proteasome core is composed of 28 subunits that are arranged in four stacked rings, resulting in a barrel-shaped structure. The two end rings are each formed by seven alpha subunits, and the two central rings are each formed by seven beta subunits. The catalytic chamber with the active sites is on the inside of the barrel.</text>
</comment>
<dbReference type="CDD" id="cd03754">
    <property type="entry name" value="proteasome_alpha_type_6"/>
    <property type="match status" value="1"/>
</dbReference>
<comment type="similarity">
    <text evidence="8">Belongs to the peptidase T1A family.</text>
</comment>
<dbReference type="Proteomes" id="UP000692954">
    <property type="component" value="Unassembled WGS sequence"/>
</dbReference>
<dbReference type="InterPro" id="IPR023332">
    <property type="entry name" value="Proteasome_alpha-type"/>
</dbReference>
<evidence type="ECO:0000256" key="4">
    <source>
        <dbReference type="ARBA" id="ARBA00022490"/>
    </source>
</evidence>
<keyword evidence="4" id="KW-0963">Cytoplasm</keyword>
<evidence type="ECO:0000256" key="5">
    <source>
        <dbReference type="ARBA" id="ARBA00022942"/>
    </source>
</evidence>
<keyword evidence="6" id="KW-0539">Nucleus</keyword>
<protein>
    <recommendedName>
        <fullName evidence="9">Proteasome alpha-type subunits domain-containing protein</fullName>
    </recommendedName>
</protein>
<evidence type="ECO:0000256" key="6">
    <source>
        <dbReference type="ARBA" id="ARBA00023242"/>
    </source>
</evidence>
<dbReference type="SMART" id="SM00948">
    <property type="entry name" value="Proteasome_A_N"/>
    <property type="match status" value="1"/>
</dbReference>
<proteinExistence type="inferred from homology"/>
<dbReference type="InterPro" id="IPR034642">
    <property type="entry name" value="Proteasome_subunit_alpha6"/>
</dbReference>
<evidence type="ECO:0000256" key="7">
    <source>
        <dbReference type="ARBA" id="ARBA00026071"/>
    </source>
</evidence>
<evidence type="ECO:0000256" key="3">
    <source>
        <dbReference type="ARBA" id="ARBA00004496"/>
    </source>
</evidence>
<gene>
    <name evidence="10" type="ORF">PSON_ATCC_30995.1.T0190248</name>
</gene>
<dbReference type="PROSITE" id="PS51475">
    <property type="entry name" value="PROTEASOME_ALPHA_2"/>
    <property type="match status" value="1"/>
</dbReference>